<evidence type="ECO:0000313" key="3">
    <source>
        <dbReference type="Proteomes" id="UP000076962"/>
    </source>
</evidence>
<keyword evidence="1" id="KW-0812">Transmembrane</keyword>
<reference evidence="2 3" key="1">
    <citation type="submission" date="2016-05" db="EMBL/GenBank/DDBJ databases">
        <title>Single-cell genome of chain-forming Candidatus Thiomargarita nelsonii and comparison to other large sulfur-oxidizing bacteria.</title>
        <authorList>
            <person name="Winkel M."/>
            <person name="Salman V."/>
            <person name="Woyke T."/>
            <person name="Schulz-Vogt H."/>
            <person name="Richter M."/>
            <person name="Flood B."/>
            <person name="Bailey J."/>
            <person name="Amann R."/>
            <person name="Mussmann M."/>
        </authorList>
    </citation>
    <scope>NUCLEOTIDE SEQUENCE [LARGE SCALE GENOMIC DNA]</scope>
    <source>
        <strain evidence="2 3">THI036</strain>
    </source>
</reference>
<dbReference type="AlphaFoldDB" id="A0A176S2I2"/>
<dbReference type="Proteomes" id="UP000076962">
    <property type="component" value="Unassembled WGS sequence"/>
</dbReference>
<proteinExistence type="predicted"/>
<name>A0A176S2I2_9GAMM</name>
<evidence type="ECO:0000256" key="1">
    <source>
        <dbReference type="SAM" id="Phobius"/>
    </source>
</evidence>
<dbReference type="EMBL" id="LUTY01001135">
    <property type="protein sequence ID" value="OAD22154.1"/>
    <property type="molecule type" value="Genomic_DNA"/>
</dbReference>
<accession>A0A176S2I2</accession>
<organism evidence="2 3">
    <name type="scientific">Candidatus Thiomargarita nelsonii</name>
    <dbReference type="NCBI Taxonomy" id="1003181"/>
    <lineage>
        <taxon>Bacteria</taxon>
        <taxon>Pseudomonadati</taxon>
        <taxon>Pseudomonadota</taxon>
        <taxon>Gammaproteobacteria</taxon>
        <taxon>Thiotrichales</taxon>
        <taxon>Thiotrichaceae</taxon>
        <taxon>Thiomargarita</taxon>
    </lineage>
</organism>
<keyword evidence="3" id="KW-1185">Reference proteome</keyword>
<feature type="transmembrane region" description="Helical" evidence="1">
    <location>
        <begin position="6"/>
        <end position="24"/>
    </location>
</feature>
<comment type="caution">
    <text evidence="2">The sequence shown here is derived from an EMBL/GenBank/DDBJ whole genome shotgun (WGS) entry which is preliminary data.</text>
</comment>
<protein>
    <submittedName>
        <fullName evidence="2">Uncharacterized protein</fullName>
    </submittedName>
</protein>
<evidence type="ECO:0000313" key="2">
    <source>
        <dbReference type="EMBL" id="OAD22154.1"/>
    </source>
</evidence>
<gene>
    <name evidence="2" type="ORF">THIOM_002056</name>
</gene>
<keyword evidence="1" id="KW-1133">Transmembrane helix</keyword>
<keyword evidence="1" id="KW-0472">Membrane</keyword>
<sequence>MCLKRLAAPRFVFILGIFLLRIYLLRSPRFILDIQDDKFIYFLLGQAPSPFADLPF</sequence>